<organism evidence="1 2">
    <name type="scientific">Lipomyces orientalis</name>
    <dbReference type="NCBI Taxonomy" id="1233043"/>
    <lineage>
        <taxon>Eukaryota</taxon>
        <taxon>Fungi</taxon>
        <taxon>Dikarya</taxon>
        <taxon>Ascomycota</taxon>
        <taxon>Saccharomycotina</taxon>
        <taxon>Lipomycetes</taxon>
        <taxon>Lipomycetales</taxon>
        <taxon>Lipomycetaceae</taxon>
        <taxon>Lipomyces</taxon>
    </lineage>
</organism>
<evidence type="ECO:0000313" key="2">
    <source>
        <dbReference type="Proteomes" id="UP001489719"/>
    </source>
</evidence>
<name>A0ACC3TIL4_9ASCO</name>
<keyword evidence="2" id="KW-1185">Reference proteome</keyword>
<evidence type="ECO:0000313" key="1">
    <source>
        <dbReference type="EMBL" id="KAK9320815.1"/>
    </source>
</evidence>
<reference evidence="2" key="1">
    <citation type="journal article" date="2024" name="Front. Bioeng. Biotechnol.">
        <title>Genome-scale model development and genomic sequencing of the oleaginous clade Lipomyces.</title>
        <authorList>
            <person name="Czajka J.J."/>
            <person name="Han Y."/>
            <person name="Kim J."/>
            <person name="Mondo S.J."/>
            <person name="Hofstad B.A."/>
            <person name="Robles A."/>
            <person name="Haridas S."/>
            <person name="Riley R."/>
            <person name="LaButti K."/>
            <person name="Pangilinan J."/>
            <person name="Andreopoulos W."/>
            <person name="Lipzen A."/>
            <person name="Yan J."/>
            <person name="Wang M."/>
            <person name="Ng V."/>
            <person name="Grigoriev I.V."/>
            <person name="Spatafora J.W."/>
            <person name="Magnuson J.K."/>
            <person name="Baker S.E."/>
            <person name="Pomraning K.R."/>
        </authorList>
    </citation>
    <scope>NUCLEOTIDE SEQUENCE [LARGE SCALE GENOMIC DNA]</scope>
    <source>
        <strain evidence="2">CBS 10300</strain>
    </source>
</reference>
<dbReference type="EMBL" id="MU970115">
    <property type="protein sequence ID" value="KAK9320815.1"/>
    <property type="molecule type" value="Genomic_DNA"/>
</dbReference>
<dbReference type="Proteomes" id="UP001489719">
    <property type="component" value="Unassembled WGS sequence"/>
</dbReference>
<gene>
    <name evidence="1" type="ORF">V1517DRAFT_363807</name>
</gene>
<proteinExistence type="predicted"/>
<accession>A0ACC3TIL4</accession>
<protein>
    <submittedName>
        <fullName evidence="1">Uncharacterized protein</fullName>
    </submittedName>
</protein>
<comment type="caution">
    <text evidence="1">The sequence shown here is derived from an EMBL/GenBank/DDBJ whole genome shotgun (WGS) entry which is preliminary data.</text>
</comment>
<sequence length="163" mass="17978">MATPTQASSSSGALIGAGHKAGFYGDFPKLKGEENYLSWKQNMLLHLRAFQLVAALSYEGSVESLSVDERLKNGPKKCGWDWRTICTFLVGIQTAAHDMSHLRDQLTVVGMAIDDAMFVEVFLRSLTVFYTDALPALLTATDLTSRENALDFDAFPYAAQTQY</sequence>